<dbReference type="GO" id="GO:0005524">
    <property type="term" value="F:ATP binding"/>
    <property type="evidence" value="ECO:0007669"/>
    <property type="project" value="InterPro"/>
</dbReference>
<evidence type="ECO:0000256" key="1">
    <source>
        <dbReference type="ARBA" id="ARBA00004123"/>
    </source>
</evidence>
<dbReference type="InterPro" id="IPR014001">
    <property type="entry name" value="Helicase_ATP-bd"/>
</dbReference>
<dbReference type="PANTHER" id="PTHR45623:SF59">
    <property type="entry name" value="DNA HELICASE"/>
    <property type="match status" value="1"/>
</dbReference>
<dbReference type="SUPFAM" id="SSF52540">
    <property type="entry name" value="P-loop containing nucleoside triphosphate hydrolases"/>
    <property type="match status" value="2"/>
</dbReference>
<keyword evidence="3" id="KW-0539">Nucleus</keyword>
<keyword evidence="6" id="KW-1185">Reference proteome</keyword>
<dbReference type="Pfam" id="PF00176">
    <property type="entry name" value="SNF2-rel_dom"/>
    <property type="match status" value="1"/>
</dbReference>
<dbReference type="GO" id="GO:0016887">
    <property type="term" value="F:ATP hydrolysis activity"/>
    <property type="evidence" value="ECO:0007669"/>
    <property type="project" value="TreeGrafter"/>
</dbReference>
<dbReference type="GO" id="GO:0003682">
    <property type="term" value="F:chromatin binding"/>
    <property type="evidence" value="ECO:0007669"/>
    <property type="project" value="TreeGrafter"/>
</dbReference>
<reference evidence="5" key="2">
    <citation type="submission" date="2025-09" db="UniProtKB">
        <authorList>
            <consortium name="Ensembl"/>
        </authorList>
    </citation>
    <scope>IDENTIFICATION</scope>
</reference>
<evidence type="ECO:0000313" key="5">
    <source>
        <dbReference type="Ensembl" id="ENSPMGP00000007932.1"/>
    </source>
</evidence>
<evidence type="ECO:0000313" key="6">
    <source>
        <dbReference type="Proteomes" id="UP000261520"/>
    </source>
</evidence>
<dbReference type="PROSITE" id="PS51192">
    <property type="entry name" value="HELICASE_ATP_BIND_1"/>
    <property type="match status" value="1"/>
</dbReference>
<dbReference type="InterPro" id="IPR002464">
    <property type="entry name" value="DNA/RNA_helicase_DEAH_CS"/>
</dbReference>
<dbReference type="Gene3D" id="3.40.50.10810">
    <property type="entry name" value="Tandem AAA-ATPase domain"/>
    <property type="match status" value="1"/>
</dbReference>
<sequence length="346" mass="39273">SLSNGATCRTGTPTIKFDRQPEYLDTTGGTLHPYQLEGLNWLRFSWAQATDTILADEMGLGKTVQTAVFLYSLYKEGHSKGPFLVSAPLSTIINWEREFEMWAPDMYVVTYVGDKDSRAKLQNDSNFHVLLTSYELITIDQAVLGSIEWACLVVDEAHRLKNNQSKLLLTGTPLQNNLEELFHLLNFLTPERFKSVNFGFLEEFADIAKEDQIKKLHDMLGPHMLRRLKADVFKHMPSKTELIVRVELSPMQKKYYKFILTRNFEALNTRGGGNQVSLLNVVMDLKKCCNHPYLFPAAATVSAAVFRSEGGSSSRSDGCYFEARRIRNLSVSIKSWSPISANRRMK</sequence>
<dbReference type="PROSITE" id="PS00690">
    <property type="entry name" value="DEAH_ATP_HELICASE"/>
    <property type="match status" value="1"/>
</dbReference>
<evidence type="ECO:0000256" key="3">
    <source>
        <dbReference type="ARBA" id="ARBA00023242"/>
    </source>
</evidence>
<feature type="domain" description="Helicase ATP-binding" evidence="4">
    <location>
        <begin position="43"/>
        <end position="191"/>
    </location>
</feature>
<evidence type="ECO:0000259" key="4">
    <source>
        <dbReference type="PROSITE" id="PS51192"/>
    </source>
</evidence>
<dbReference type="STRING" id="409849.ENSPMGP00000007932"/>
<name>A0A3B3ZTB0_9GOBI</name>
<accession>A0A3B3ZTB0</accession>
<dbReference type="GO" id="GO:0016581">
    <property type="term" value="C:NuRD complex"/>
    <property type="evidence" value="ECO:0007669"/>
    <property type="project" value="TreeGrafter"/>
</dbReference>
<dbReference type="GO" id="GO:0140658">
    <property type="term" value="F:ATP-dependent chromatin remodeler activity"/>
    <property type="evidence" value="ECO:0007669"/>
    <property type="project" value="TreeGrafter"/>
</dbReference>
<evidence type="ECO:0000256" key="2">
    <source>
        <dbReference type="ARBA" id="ARBA00022801"/>
    </source>
</evidence>
<dbReference type="InterPro" id="IPR038718">
    <property type="entry name" value="SNF2-like_sf"/>
</dbReference>
<protein>
    <recommendedName>
        <fullName evidence="4">Helicase ATP-binding domain-containing protein</fullName>
    </recommendedName>
</protein>
<dbReference type="SMART" id="SM00487">
    <property type="entry name" value="DEXDc"/>
    <property type="match status" value="1"/>
</dbReference>
<dbReference type="AlphaFoldDB" id="A0A3B3ZTB0"/>
<keyword evidence="2" id="KW-0378">Hydrolase</keyword>
<dbReference type="GO" id="GO:0042393">
    <property type="term" value="F:histone binding"/>
    <property type="evidence" value="ECO:0007669"/>
    <property type="project" value="TreeGrafter"/>
</dbReference>
<dbReference type="Gene3D" id="3.40.50.300">
    <property type="entry name" value="P-loop containing nucleotide triphosphate hydrolases"/>
    <property type="match status" value="1"/>
</dbReference>
<dbReference type="GO" id="GO:0003677">
    <property type="term" value="F:DNA binding"/>
    <property type="evidence" value="ECO:0007669"/>
    <property type="project" value="TreeGrafter"/>
</dbReference>
<organism evidence="5 6">
    <name type="scientific">Periophthalmus magnuspinnatus</name>
    <dbReference type="NCBI Taxonomy" id="409849"/>
    <lineage>
        <taxon>Eukaryota</taxon>
        <taxon>Metazoa</taxon>
        <taxon>Chordata</taxon>
        <taxon>Craniata</taxon>
        <taxon>Vertebrata</taxon>
        <taxon>Euteleostomi</taxon>
        <taxon>Actinopterygii</taxon>
        <taxon>Neopterygii</taxon>
        <taxon>Teleostei</taxon>
        <taxon>Neoteleostei</taxon>
        <taxon>Acanthomorphata</taxon>
        <taxon>Gobiaria</taxon>
        <taxon>Gobiiformes</taxon>
        <taxon>Gobioidei</taxon>
        <taxon>Gobiidae</taxon>
        <taxon>Oxudercinae</taxon>
        <taxon>Periophthalmus</taxon>
    </lineage>
</organism>
<dbReference type="Ensembl" id="ENSPMGT00000008442.1">
    <property type="protein sequence ID" value="ENSPMGP00000007932.1"/>
    <property type="gene ID" value="ENSPMGG00000006573.1"/>
</dbReference>
<comment type="subcellular location">
    <subcellularLocation>
        <location evidence="1">Nucleus</location>
    </subcellularLocation>
</comment>
<dbReference type="InterPro" id="IPR027417">
    <property type="entry name" value="P-loop_NTPase"/>
</dbReference>
<reference evidence="5" key="1">
    <citation type="submission" date="2025-08" db="UniProtKB">
        <authorList>
            <consortium name="Ensembl"/>
        </authorList>
    </citation>
    <scope>IDENTIFICATION</scope>
</reference>
<dbReference type="InterPro" id="IPR000330">
    <property type="entry name" value="SNF2_N"/>
</dbReference>
<dbReference type="Proteomes" id="UP000261520">
    <property type="component" value="Unplaced"/>
</dbReference>
<proteinExistence type="predicted"/>
<dbReference type="PANTHER" id="PTHR45623">
    <property type="entry name" value="CHROMODOMAIN-HELICASE-DNA-BINDING PROTEIN 3-RELATED-RELATED"/>
    <property type="match status" value="1"/>
</dbReference>